<evidence type="ECO:0000313" key="13">
    <source>
        <dbReference type="Proteomes" id="UP000028007"/>
    </source>
</evidence>
<feature type="binding site" evidence="10">
    <location>
        <position position="70"/>
    </location>
    <ligand>
        <name>Mg(2+)</name>
        <dbReference type="ChEBI" id="CHEBI:18420"/>
    </ligand>
</feature>
<evidence type="ECO:0000256" key="4">
    <source>
        <dbReference type="ARBA" id="ARBA00022741"/>
    </source>
</evidence>
<evidence type="ECO:0000256" key="11">
    <source>
        <dbReference type="RuleBase" id="RU003781"/>
    </source>
</evidence>
<feature type="binding site" evidence="10">
    <location>
        <begin position="149"/>
        <end position="152"/>
    </location>
    <ligand>
        <name>substrate</name>
    </ligand>
</feature>
<comment type="subunit">
    <text evidence="2 10">Homodimer.</text>
</comment>
<organism evidence="12 13">
    <name type="scientific">Pedobacter antarcticus 4BY</name>
    <dbReference type="NCBI Taxonomy" id="1358423"/>
    <lineage>
        <taxon>Bacteria</taxon>
        <taxon>Pseudomonadati</taxon>
        <taxon>Bacteroidota</taxon>
        <taxon>Sphingobacteriia</taxon>
        <taxon>Sphingobacteriales</taxon>
        <taxon>Sphingobacteriaceae</taxon>
        <taxon>Pedobacter</taxon>
    </lineage>
</organism>
<keyword evidence="7 10" id="KW-0546">Nucleotide metabolism</keyword>
<evidence type="ECO:0000313" key="12">
    <source>
        <dbReference type="EMBL" id="KEQ30038.1"/>
    </source>
</evidence>
<dbReference type="GO" id="GO:0036222">
    <property type="term" value="F:XTP diphosphatase activity"/>
    <property type="evidence" value="ECO:0007669"/>
    <property type="project" value="UniProtKB-UniRule"/>
</dbReference>
<evidence type="ECO:0000256" key="6">
    <source>
        <dbReference type="ARBA" id="ARBA00022842"/>
    </source>
</evidence>
<comment type="similarity">
    <text evidence="1 10 11">Belongs to the HAM1 NTPase family.</text>
</comment>
<evidence type="ECO:0000256" key="10">
    <source>
        <dbReference type="HAMAP-Rule" id="MF_01405"/>
    </source>
</evidence>
<gene>
    <name evidence="12" type="ORF">N180_11460</name>
</gene>
<proteinExistence type="inferred from homology"/>
<dbReference type="Gene3D" id="3.90.950.10">
    <property type="match status" value="1"/>
</dbReference>
<dbReference type="AlphaFoldDB" id="A0A081PH65"/>
<dbReference type="Proteomes" id="UP000028007">
    <property type="component" value="Unassembled WGS sequence"/>
</dbReference>
<dbReference type="GO" id="GO:0005829">
    <property type="term" value="C:cytosol"/>
    <property type="evidence" value="ECO:0007669"/>
    <property type="project" value="TreeGrafter"/>
</dbReference>
<dbReference type="OrthoDB" id="9807456at2"/>
<protein>
    <recommendedName>
        <fullName evidence="10">dITP/XTP pyrophosphatase</fullName>
        <ecNumber evidence="10">3.6.1.66</ecNumber>
    </recommendedName>
    <alternativeName>
        <fullName evidence="10">Non-canonical purine NTP pyrophosphatase</fullName>
    </alternativeName>
    <alternativeName>
        <fullName evidence="10">Non-standard purine NTP pyrophosphatase</fullName>
    </alternativeName>
    <alternativeName>
        <fullName evidence="10">Nucleoside-triphosphate diphosphatase</fullName>
    </alternativeName>
    <alternativeName>
        <fullName evidence="10">Nucleoside-triphosphate pyrophosphatase</fullName>
        <shortName evidence="10">NTPase</shortName>
    </alternativeName>
</protein>
<dbReference type="eggNOG" id="COG0127">
    <property type="taxonomic scope" value="Bacteria"/>
</dbReference>
<comment type="caution">
    <text evidence="10">Lacks conserved residue(s) required for the propagation of feature annotation.</text>
</comment>
<feature type="binding site" evidence="10">
    <location>
        <begin position="177"/>
        <end position="178"/>
    </location>
    <ligand>
        <name>substrate</name>
    </ligand>
</feature>
<dbReference type="EC" id="3.6.1.66" evidence="10"/>
<evidence type="ECO:0000256" key="7">
    <source>
        <dbReference type="ARBA" id="ARBA00023080"/>
    </source>
</evidence>
<evidence type="ECO:0000256" key="3">
    <source>
        <dbReference type="ARBA" id="ARBA00022723"/>
    </source>
</evidence>
<dbReference type="GO" id="GO:0009146">
    <property type="term" value="P:purine nucleoside triphosphate catabolic process"/>
    <property type="evidence" value="ECO:0007669"/>
    <property type="project" value="UniProtKB-UniRule"/>
</dbReference>
<dbReference type="GO" id="GO:0009117">
    <property type="term" value="P:nucleotide metabolic process"/>
    <property type="evidence" value="ECO:0007669"/>
    <property type="project" value="UniProtKB-KW"/>
</dbReference>
<evidence type="ECO:0000256" key="8">
    <source>
        <dbReference type="ARBA" id="ARBA00051875"/>
    </source>
</evidence>
<evidence type="ECO:0000256" key="1">
    <source>
        <dbReference type="ARBA" id="ARBA00008023"/>
    </source>
</evidence>
<evidence type="ECO:0000256" key="5">
    <source>
        <dbReference type="ARBA" id="ARBA00022801"/>
    </source>
</evidence>
<dbReference type="CDD" id="cd00515">
    <property type="entry name" value="HAM1"/>
    <property type="match status" value="1"/>
</dbReference>
<dbReference type="PANTHER" id="PTHR11067">
    <property type="entry name" value="INOSINE TRIPHOSPHATE PYROPHOSPHATASE/HAM1 PROTEIN"/>
    <property type="match status" value="1"/>
</dbReference>
<feature type="binding site" evidence="10">
    <location>
        <position position="172"/>
    </location>
    <ligand>
        <name>substrate</name>
    </ligand>
</feature>
<dbReference type="PANTHER" id="PTHR11067:SF9">
    <property type="entry name" value="INOSINE TRIPHOSPHATE PYROPHOSPHATASE"/>
    <property type="match status" value="1"/>
</dbReference>
<dbReference type="HAMAP" id="MF_01405">
    <property type="entry name" value="Non_canon_purine_NTPase"/>
    <property type="match status" value="1"/>
</dbReference>
<accession>A0A081PH65</accession>
<keyword evidence="3 10" id="KW-0479">Metal-binding</keyword>
<comment type="function">
    <text evidence="10">Pyrophosphatase that catalyzes the hydrolysis of nucleoside triphosphates to their monophosphate derivatives, with a high preference for the non-canonical purine nucleotides XTP (xanthosine triphosphate), dITP (deoxyinosine triphosphate) and ITP. Seems to function as a house-cleaning enzyme that removes non-canonical purine nucleotides from the nucleotide pool, thus preventing their incorporation into DNA/RNA and avoiding chromosomal lesions.</text>
</comment>
<dbReference type="RefSeq" id="WP_037440721.1">
    <property type="nucleotide sequence ID" value="NZ_JNFF01000053.1"/>
</dbReference>
<keyword evidence="5 10" id="KW-0378">Hydrolase</keyword>
<dbReference type="SUPFAM" id="SSF52972">
    <property type="entry name" value="ITPase-like"/>
    <property type="match status" value="1"/>
</dbReference>
<name>A0A081PH65_9SPHI</name>
<feature type="active site" description="Proton acceptor" evidence="10">
    <location>
        <position position="70"/>
    </location>
</feature>
<dbReference type="Pfam" id="PF01725">
    <property type="entry name" value="Ham1p_like"/>
    <property type="match status" value="1"/>
</dbReference>
<dbReference type="NCBIfam" id="TIGR00042">
    <property type="entry name" value="RdgB/HAM1 family non-canonical purine NTP pyrophosphatase"/>
    <property type="match status" value="1"/>
</dbReference>
<dbReference type="GO" id="GO:0017111">
    <property type="term" value="F:ribonucleoside triphosphate phosphatase activity"/>
    <property type="evidence" value="ECO:0007669"/>
    <property type="project" value="InterPro"/>
</dbReference>
<keyword evidence="4 10" id="KW-0547">Nucleotide-binding</keyword>
<dbReference type="GO" id="GO:0035870">
    <property type="term" value="F:dITP diphosphatase activity"/>
    <property type="evidence" value="ECO:0007669"/>
    <property type="project" value="UniProtKB-UniRule"/>
</dbReference>
<comment type="catalytic activity">
    <reaction evidence="8 10">
        <text>dITP + H2O = dIMP + diphosphate + H(+)</text>
        <dbReference type="Rhea" id="RHEA:28342"/>
        <dbReference type="ChEBI" id="CHEBI:15377"/>
        <dbReference type="ChEBI" id="CHEBI:15378"/>
        <dbReference type="ChEBI" id="CHEBI:33019"/>
        <dbReference type="ChEBI" id="CHEBI:61194"/>
        <dbReference type="ChEBI" id="CHEBI:61382"/>
        <dbReference type="EC" id="3.6.1.66"/>
    </reaction>
</comment>
<dbReference type="InterPro" id="IPR029001">
    <property type="entry name" value="ITPase-like_fam"/>
</dbReference>
<feature type="binding site" evidence="10">
    <location>
        <begin position="9"/>
        <end position="14"/>
    </location>
    <ligand>
        <name>substrate</name>
    </ligand>
</feature>
<comment type="caution">
    <text evidence="12">The sequence shown here is derived from an EMBL/GenBank/DDBJ whole genome shotgun (WGS) entry which is preliminary data.</text>
</comment>
<feature type="binding site" evidence="10">
    <location>
        <position position="71"/>
    </location>
    <ligand>
        <name>substrate</name>
    </ligand>
</feature>
<dbReference type="GO" id="GO:0000166">
    <property type="term" value="F:nucleotide binding"/>
    <property type="evidence" value="ECO:0007669"/>
    <property type="project" value="UniProtKB-KW"/>
</dbReference>
<keyword evidence="13" id="KW-1185">Reference proteome</keyword>
<dbReference type="GO" id="GO:0036220">
    <property type="term" value="F:ITP diphosphatase activity"/>
    <property type="evidence" value="ECO:0007669"/>
    <property type="project" value="UniProtKB-UniRule"/>
</dbReference>
<sequence length="194" mass="21095">MSKKLVFATQNKHKTQEVSAILNGTYEVLNLLDIGCDTDIPETADSFAGNASLKSKYVAQNFGLDCFADDSGLEVKALNDEPGIYSARYAGGGGDRANLELVLKKMEGTADRRARFVTVISLLINGKEHFFEGRVNGTLREKPSGEAGFGYDPIFQPDGYSVTFAEMSGEEKNAISHRGLAMKQLIAFLKAETI</sequence>
<dbReference type="InterPro" id="IPR002637">
    <property type="entry name" value="RdgB/HAM1"/>
</dbReference>
<dbReference type="GO" id="GO:0046872">
    <property type="term" value="F:metal ion binding"/>
    <property type="evidence" value="ECO:0007669"/>
    <property type="project" value="UniProtKB-KW"/>
</dbReference>
<comment type="catalytic activity">
    <reaction evidence="9 10">
        <text>XTP + H2O = XMP + diphosphate + H(+)</text>
        <dbReference type="Rhea" id="RHEA:28610"/>
        <dbReference type="ChEBI" id="CHEBI:15377"/>
        <dbReference type="ChEBI" id="CHEBI:15378"/>
        <dbReference type="ChEBI" id="CHEBI:33019"/>
        <dbReference type="ChEBI" id="CHEBI:57464"/>
        <dbReference type="ChEBI" id="CHEBI:61314"/>
        <dbReference type="EC" id="3.6.1.66"/>
    </reaction>
</comment>
<comment type="cofactor">
    <cofactor evidence="10">
        <name>Mg(2+)</name>
        <dbReference type="ChEBI" id="CHEBI:18420"/>
    </cofactor>
    <text evidence="10">Binds 1 Mg(2+) ion per subunit.</text>
</comment>
<keyword evidence="6 10" id="KW-0460">Magnesium</keyword>
<dbReference type="InterPro" id="IPR020922">
    <property type="entry name" value="dITP/XTP_pyrophosphatase"/>
</dbReference>
<comment type="catalytic activity">
    <reaction evidence="10">
        <text>ITP + H2O = IMP + diphosphate + H(+)</text>
        <dbReference type="Rhea" id="RHEA:29399"/>
        <dbReference type="ChEBI" id="CHEBI:15377"/>
        <dbReference type="ChEBI" id="CHEBI:15378"/>
        <dbReference type="ChEBI" id="CHEBI:33019"/>
        <dbReference type="ChEBI" id="CHEBI:58053"/>
        <dbReference type="ChEBI" id="CHEBI:61402"/>
        <dbReference type="EC" id="3.6.1.66"/>
    </reaction>
</comment>
<evidence type="ECO:0000256" key="2">
    <source>
        <dbReference type="ARBA" id="ARBA00011738"/>
    </source>
</evidence>
<dbReference type="FunFam" id="3.90.950.10:FF:000001">
    <property type="entry name" value="dITP/XTP pyrophosphatase"/>
    <property type="match status" value="1"/>
</dbReference>
<evidence type="ECO:0000256" key="9">
    <source>
        <dbReference type="ARBA" id="ARBA00052017"/>
    </source>
</evidence>
<dbReference type="EMBL" id="JNFF01000053">
    <property type="protein sequence ID" value="KEQ30038.1"/>
    <property type="molecule type" value="Genomic_DNA"/>
</dbReference>
<reference evidence="12 13" key="1">
    <citation type="journal article" date="1992" name="Int. J. Syst. Bacteriol.">
        <title>Sphingobacterium antarcticus sp. nov. a Psychrotrophic Bacterium from the Soils of Schirmacher Oasis, Antarctica.</title>
        <authorList>
            <person name="Shivaji S."/>
            <person name="Ray M.K."/>
            <person name="Rao N.S."/>
            <person name="Saiserr L."/>
            <person name="Jagannadham M.V."/>
            <person name="Kumar G.S."/>
            <person name="Reddy G."/>
            <person name="Bhargava P.M."/>
        </authorList>
    </citation>
    <scope>NUCLEOTIDE SEQUENCE [LARGE SCALE GENOMIC DNA]</scope>
    <source>
        <strain evidence="12 13">4BY</strain>
    </source>
</reference>